<evidence type="ECO:0000256" key="2">
    <source>
        <dbReference type="ARBA" id="ARBA00022676"/>
    </source>
</evidence>
<dbReference type="InterPro" id="IPR029494">
    <property type="entry name" value="DarT"/>
</dbReference>
<evidence type="ECO:0000256" key="5">
    <source>
        <dbReference type="ARBA" id="ARBA00023125"/>
    </source>
</evidence>
<dbReference type="Proteomes" id="UP000019322">
    <property type="component" value="Chromosome"/>
</dbReference>
<feature type="domain" description="DarT" evidence="7">
    <location>
        <begin position="27"/>
        <end position="230"/>
    </location>
</feature>
<evidence type="ECO:0000313" key="9">
    <source>
        <dbReference type="Proteomes" id="UP000019322"/>
    </source>
</evidence>
<reference evidence="8 9" key="1">
    <citation type="journal article" date="2014" name="Environ. Microbiol.">
        <title>Insights into organohalide respiration and the versatile catabolism of Sulfurospirillum multivorans gained from comparative genomics and physiological studies.</title>
        <authorList>
            <person name="Goris T."/>
            <person name="Schubert T."/>
            <person name="Gadkari J."/>
            <person name="Wubet T."/>
            <person name="Tarkka M."/>
            <person name="Buscot F."/>
            <person name="Adrian L."/>
            <person name="Diekert G."/>
        </authorList>
    </citation>
    <scope>NUCLEOTIDE SEQUENCE [LARGE SCALE GENOMIC DNA]</scope>
    <source>
        <strain evidence="9">DM 12446 / JCM 15788 / NBRC 109480</strain>
    </source>
</reference>
<dbReference type="EMBL" id="CP007201">
    <property type="protein sequence ID" value="AHJ13793.1"/>
    <property type="molecule type" value="Genomic_DNA"/>
</dbReference>
<name>A0AA86DYZ0_SULMK</name>
<dbReference type="PROSITE" id="PS52018">
    <property type="entry name" value="DART"/>
    <property type="match status" value="1"/>
</dbReference>
<keyword evidence="1 6" id="KW-1277">Toxin-antitoxin system</keyword>
<dbReference type="GO" id="GO:0016779">
    <property type="term" value="F:nucleotidyltransferase activity"/>
    <property type="evidence" value="ECO:0007669"/>
    <property type="project" value="UniProtKB-KW"/>
</dbReference>
<evidence type="ECO:0000256" key="6">
    <source>
        <dbReference type="PROSITE-ProRule" id="PRU01362"/>
    </source>
</evidence>
<dbReference type="RefSeq" id="WP_158506030.1">
    <property type="nucleotide sequence ID" value="NZ_CP007201.1"/>
</dbReference>
<comment type="caution">
    <text evidence="6">Lacks conserved residue(s) required for the propagation of feature annotation.</text>
</comment>
<comment type="similarity">
    <text evidence="6">Belongs to the DarT ADP-ribosyltransferase family.</text>
</comment>
<protein>
    <recommendedName>
        <fullName evidence="7">DarT domain-containing protein</fullName>
    </recommendedName>
</protein>
<evidence type="ECO:0000259" key="7">
    <source>
        <dbReference type="PROSITE" id="PS52018"/>
    </source>
</evidence>
<keyword evidence="5 6" id="KW-0238">DNA-binding</keyword>
<organism evidence="8 9">
    <name type="scientific">Sulfurospirillum multivorans (strain DM 12446 / JCM 15788 / NBRC 109480)</name>
    <dbReference type="NCBI Taxonomy" id="1150621"/>
    <lineage>
        <taxon>Bacteria</taxon>
        <taxon>Pseudomonadati</taxon>
        <taxon>Campylobacterota</taxon>
        <taxon>Epsilonproteobacteria</taxon>
        <taxon>Campylobacterales</taxon>
        <taxon>Sulfurospirillaceae</taxon>
        <taxon>Sulfurospirillum</taxon>
    </lineage>
</organism>
<keyword evidence="2" id="KW-0328">Glycosyltransferase</keyword>
<dbReference type="Pfam" id="PF14487">
    <property type="entry name" value="DarT"/>
    <property type="match status" value="1"/>
</dbReference>
<dbReference type="KEGG" id="smul:SMUL_2551"/>
<sequence length="325" mass="37923">MNKEQFLDTFQTALAAQFAGTQNWWSKSLFHFTDVTNAISVLNHGKIYSREKAIATGLMRNDNANDGVIAFTSDEHKKYARLYFGPTTPTQRNNEGIKPKDLVTNNAHCPIPIMFVFDFKKIFLLNDTKFTDGNLATNPNIYDDIKDLDKLNFHLIYHRSWFNPEDRNTIINARHSEVLIKDELSLENNLRFIAVRSVAEKELLLYQLSDELKEKYQNKIYVQPQTGIFTNDWIYVDSVSKINNQLHINWHMCASSSRCTNKYDLNFEAKNLTTNEIKTIERRNWYPEATVSKINLTDKFLYQPFTLSIYIDDIKAYYNILGELI</sequence>
<dbReference type="AlphaFoldDB" id="A0AA86DYZ0"/>
<accession>A0AA86DYZ0</accession>
<keyword evidence="4" id="KW-0548">Nucleotidyltransferase</keyword>
<dbReference type="GO" id="GO:0003677">
    <property type="term" value="F:DNA binding"/>
    <property type="evidence" value="ECO:0007669"/>
    <property type="project" value="UniProtKB-UniRule"/>
</dbReference>
<evidence type="ECO:0000256" key="3">
    <source>
        <dbReference type="ARBA" id="ARBA00022679"/>
    </source>
</evidence>
<dbReference type="GO" id="GO:0016757">
    <property type="term" value="F:glycosyltransferase activity"/>
    <property type="evidence" value="ECO:0007669"/>
    <property type="project" value="UniProtKB-KW"/>
</dbReference>
<evidence type="ECO:0000256" key="4">
    <source>
        <dbReference type="ARBA" id="ARBA00022695"/>
    </source>
</evidence>
<evidence type="ECO:0000256" key="1">
    <source>
        <dbReference type="ARBA" id="ARBA00022649"/>
    </source>
</evidence>
<keyword evidence="3" id="KW-0808">Transferase</keyword>
<gene>
    <name evidence="8" type="ORF">SMUL_2551</name>
</gene>
<evidence type="ECO:0000313" key="8">
    <source>
        <dbReference type="EMBL" id="AHJ13793.1"/>
    </source>
</evidence>
<proteinExistence type="inferred from homology"/>